<dbReference type="AlphaFoldDB" id="A0A3B0P9Y9"/>
<accession>A0A3B0P9Y9</accession>
<evidence type="ECO:0000313" key="1">
    <source>
        <dbReference type="EMBL" id="SYV93782.1"/>
    </source>
</evidence>
<dbReference type="EMBL" id="LS991952">
    <property type="protein sequence ID" value="SYV93782.1"/>
    <property type="molecule type" value="Genomic_DNA"/>
</dbReference>
<evidence type="ECO:0000313" key="2">
    <source>
        <dbReference type="Proteomes" id="UP000260136"/>
    </source>
</evidence>
<name>A0A3B0P9Y9_MYCGL</name>
<gene>
    <name evidence="1" type="ORF">NCTC10115_00071</name>
</gene>
<dbReference type="Proteomes" id="UP000260136">
    <property type="component" value="Chromosome"/>
</dbReference>
<proteinExistence type="predicted"/>
<protein>
    <submittedName>
        <fullName evidence="1">Uncharacterized protein</fullName>
    </submittedName>
</protein>
<reference evidence="2" key="1">
    <citation type="submission" date="2018-06" db="EMBL/GenBank/DDBJ databases">
        <authorList>
            <consortium name="Pathogen Informatics"/>
        </authorList>
    </citation>
    <scope>NUCLEOTIDE SEQUENCE [LARGE SCALE GENOMIC DNA]</scope>
    <source>
        <strain evidence="2">NCTC10115</strain>
    </source>
</reference>
<organism evidence="1 2">
    <name type="scientific">Mycoplasmoides gallisepticum</name>
    <name type="common">Mycoplasma gallisepticum</name>
    <dbReference type="NCBI Taxonomy" id="2096"/>
    <lineage>
        <taxon>Bacteria</taxon>
        <taxon>Bacillati</taxon>
        <taxon>Mycoplasmatota</taxon>
        <taxon>Mycoplasmoidales</taxon>
        <taxon>Mycoplasmoidaceae</taxon>
        <taxon>Mycoplasmoides</taxon>
    </lineage>
</organism>
<sequence>MIPNKALYPSISPEVNQGIFLPMIAFNTPVDESKM</sequence>